<dbReference type="OrthoDB" id="5824236at2759"/>
<organism evidence="2 3">
    <name type="scientific">Ancylostoma ceylanicum</name>
    <dbReference type="NCBI Taxonomy" id="53326"/>
    <lineage>
        <taxon>Eukaryota</taxon>
        <taxon>Metazoa</taxon>
        <taxon>Ecdysozoa</taxon>
        <taxon>Nematoda</taxon>
        <taxon>Chromadorea</taxon>
        <taxon>Rhabditida</taxon>
        <taxon>Rhabditina</taxon>
        <taxon>Rhabditomorpha</taxon>
        <taxon>Strongyloidea</taxon>
        <taxon>Ancylostomatidae</taxon>
        <taxon>Ancylostomatinae</taxon>
        <taxon>Ancylostoma</taxon>
    </lineage>
</organism>
<comment type="caution">
    <text evidence="2">The sequence shown here is derived from an EMBL/GenBank/DDBJ whole genome shotgun (WGS) entry which is preliminary data.</text>
</comment>
<feature type="compositionally biased region" description="Low complexity" evidence="1">
    <location>
        <begin position="195"/>
        <end position="208"/>
    </location>
</feature>
<dbReference type="EMBL" id="JARK01001384">
    <property type="protein sequence ID" value="EYC12319.1"/>
    <property type="molecule type" value="Genomic_DNA"/>
</dbReference>
<dbReference type="AlphaFoldDB" id="A0A016UAG0"/>
<protein>
    <submittedName>
        <fullName evidence="2">Uncharacterized protein</fullName>
    </submittedName>
</protein>
<dbReference type="Proteomes" id="UP000024635">
    <property type="component" value="Unassembled WGS sequence"/>
</dbReference>
<evidence type="ECO:0000256" key="1">
    <source>
        <dbReference type="SAM" id="MobiDB-lite"/>
    </source>
</evidence>
<evidence type="ECO:0000313" key="2">
    <source>
        <dbReference type="EMBL" id="EYC12319.1"/>
    </source>
</evidence>
<gene>
    <name evidence="2" type="primary">Acey_s0048.g1725</name>
    <name evidence="2" type="synonym">Acey-ZK470.2</name>
    <name evidence="2" type="ORF">Y032_0048g1725</name>
</gene>
<evidence type="ECO:0000313" key="3">
    <source>
        <dbReference type="Proteomes" id="UP000024635"/>
    </source>
</evidence>
<proteinExistence type="predicted"/>
<accession>A0A016UAG0</accession>
<name>A0A016UAG0_9BILA</name>
<keyword evidence="3" id="KW-1185">Reference proteome</keyword>
<reference evidence="3" key="1">
    <citation type="journal article" date="2015" name="Nat. Genet.">
        <title>The genome and transcriptome of the zoonotic hookworm Ancylostoma ceylanicum identify infection-specific gene families.</title>
        <authorList>
            <person name="Schwarz E.M."/>
            <person name="Hu Y."/>
            <person name="Antoshechkin I."/>
            <person name="Miller M.M."/>
            <person name="Sternberg P.W."/>
            <person name="Aroian R.V."/>
        </authorList>
    </citation>
    <scope>NUCLEOTIDE SEQUENCE</scope>
    <source>
        <strain evidence="3">HY135</strain>
    </source>
</reference>
<dbReference type="STRING" id="53326.A0A016UAG0"/>
<feature type="region of interest" description="Disordered" evidence="1">
    <location>
        <begin position="192"/>
        <end position="226"/>
    </location>
</feature>
<sequence>MAYIFRSIAPLFRSIAPLWINVDKLYYVLYQEESMDQQGLTHHTSFFVNDEDQFHLHLEPATSLKTAYKSEPHLHIPHLLVSQDEAHPSLNRIVSGLFHVDNALHTPHASCGNLEALHKRHNLIRDVAATDSTSVIPQPPLRKSSSAVDWSVVADSSKSAKPWHWEGGDLSMTTPHSHSTAGGLMLQRNLQNQPASSSQGFVASSASPTQPPPSNPNEMNLNNGNQGHHVLGGVFHRGFFSKPVVRSDEENYRYLMALDR</sequence>